<dbReference type="RefSeq" id="WP_241712356.1">
    <property type="nucleotide sequence ID" value="NZ_JALBUF010000002.1"/>
</dbReference>
<dbReference type="InterPro" id="IPR001278">
    <property type="entry name" value="Arg-tRNA-ligase"/>
</dbReference>
<evidence type="ECO:0000256" key="4">
    <source>
        <dbReference type="ARBA" id="ARBA00022840"/>
    </source>
</evidence>
<name>A0A9X1V6W1_9BACL</name>
<dbReference type="SUPFAM" id="SSF47323">
    <property type="entry name" value="Anticodon-binding domain of a subclass of class I aminoacyl-tRNA synthetases"/>
    <property type="match status" value="1"/>
</dbReference>
<dbReference type="EMBL" id="JALBUF010000002">
    <property type="protein sequence ID" value="MCI0182746.1"/>
    <property type="molecule type" value="Genomic_DNA"/>
</dbReference>
<dbReference type="GO" id="GO:0005737">
    <property type="term" value="C:cytoplasm"/>
    <property type="evidence" value="ECO:0007669"/>
    <property type="project" value="UniProtKB-SubCell"/>
</dbReference>
<dbReference type="PRINTS" id="PR01038">
    <property type="entry name" value="TRNASYNTHARG"/>
</dbReference>
<evidence type="ECO:0000256" key="7">
    <source>
        <dbReference type="ARBA" id="ARBA00049339"/>
    </source>
</evidence>
<evidence type="ECO:0000256" key="5">
    <source>
        <dbReference type="ARBA" id="ARBA00022917"/>
    </source>
</evidence>
<dbReference type="GO" id="GO:0005524">
    <property type="term" value="F:ATP binding"/>
    <property type="evidence" value="ECO:0007669"/>
    <property type="project" value="UniProtKB-UniRule"/>
</dbReference>
<dbReference type="GO" id="GO:0006420">
    <property type="term" value="P:arginyl-tRNA aminoacylation"/>
    <property type="evidence" value="ECO:0007669"/>
    <property type="project" value="UniProtKB-UniRule"/>
</dbReference>
<dbReference type="SUPFAM" id="SSF55190">
    <property type="entry name" value="Arginyl-tRNA synthetase (ArgRS), N-terminal 'additional' domain"/>
    <property type="match status" value="1"/>
</dbReference>
<keyword evidence="5 8" id="KW-0648">Protein biosynthesis</keyword>
<keyword evidence="2 8" id="KW-0436">Ligase</keyword>
<dbReference type="PANTHER" id="PTHR11956:SF5">
    <property type="entry name" value="ARGININE--TRNA LIGASE, CYTOPLASMIC"/>
    <property type="match status" value="1"/>
</dbReference>
<evidence type="ECO:0000313" key="13">
    <source>
        <dbReference type="Proteomes" id="UP001139263"/>
    </source>
</evidence>
<evidence type="ECO:0000256" key="1">
    <source>
        <dbReference type="ARBA" id="ARBA00005594"/>
    </source>
</evidence>
<dbReference type="SMART" id="SM01016">
    <property type="entry name" value="Arg_tRNA_synt_N"/>
    <property type="match status" value="1"/>
</dbReference>
<comment type="subcellular location">
    <subcellularLocation>
        <location evidence="8">Cytoplasm</location>
    </subcellularLocation>
</comment>
<evidence type="ECO:0000256" key="8">
    <source>
        <dbReference type="HAMAP-Rule" id="MF_00123"/>
    </source>
</evidence>
<dbReference type="Pfam" id="PF00750">
    <property type="entry name" value="tRNA-synt_1d"/>
    <property type="match status" value="1"/>
</dbReference>
<dbReference type="Gene3D" id="3.30.1360.70">
    <property type="entry name" value="Arginyl tRNA synthetase N-terminal domain"/>
    <property type="match status" value="1"/>
</dbReference>
<keyword evidence="13" id="KW-1185">Reference proteome</keyword>
<accession>A0A9X1V6W1</accession>
<comment type="catalytic activity">
    <reaction evidence="7 8">
        <text>tRNA(Arg) + L-arginine + ATP = L-arginyl-tRNA(Arg) + AMP + diphosphate</text>
        <dbReference type="Rhea" id="RHEA:20301"/>
        <dbReference type="Rhea" id="RHEA-COMP:9658"/>
        <dbReference type="Rhea" id="RHEA-COMP:9673"/>
        <dbReference type="ChEBI" id="CHEBI:30616"/>
        <dbReference type="ChEBI" id="CHEBI:32682"/>
        <dbReference type="ChEBI" id="CHEBI:33019"/>
        <dbReference type="ChEBI" id="CHEBI:78442"/>
        <dbReference type="ChEBI" id="CHEBI:78513"/>
        <dbReference type="ChEBI" id="CHEBI:456215"/>
        <dbReference type="EC" id="6.1.1.19"/>
    </reaction>
</comment>
<dbReference type="Proteomes" id="UP001139263">
    <property type="component" value="Unassembled WGS sequence"/>
</dbReference>
<dbReference type="Gene3D" id="3.40.50.620">
    <property type="entry name" value="HUPs"/>
    <property type="match status" value="1"/>
</dbReference>
<evidence type="ECO:0000259" key="11">
    <source>
        <dbReference type="SMART" id="SM01016"/>
    </source>
</evidence>
<reference evidence="12" key="1">
    <citation type="submission" date="2022-03" db="EMBL/GenBank/DDBJ databases">
        <title>Draft Genome Sequence of Firmicute Strain S0AB, a Heterotrophic Iron/Sulfur-Oxidizing Extreme Acidophile.</title>
        <authorList>
            <person name="Vergara E."/>
            <person name="Pakostova E."/>
            <person name="Johnson D.B."/>
            <person name="Holmes D.S."/>
        </authorList>
    </citation>
    <scope>NUCLEOTIDE SEQUENCE</scope>
    <source>
        <strain evidence="12">S0AB</strain>
    </source>
</reference>
<dbReference type="SMART" id="SM00836">
    <property type="entry name" value="DALR_1"/>
    <property type="match status" value="1"/>
</dbReference>
<evidence type="ECO:0000256" key="9">
    <source>
        <dbReference type="RuleBase" id="RU363038"/>
    </source>
</evidence>
<evidence type="ECO:0000256" key="3">
    <source>
        <dbReference type="ARBA" id="ARBA00022741"/>
    </source>
</evidence>
<dbReference type="HAMAP" id="MF_00123">
    <property type="entry name" value="Arg_tRNA_synth"/>
    <property type="match status" value="1"/>
</dbReference>
<evidence type="ECO:0000256" key="2">
    <source>
        <dbReference type="ARBA" id="ARBA00022598"/>
    </source>
</evidence>
<dbReference type="GO" id="GO:0004814">
    <property type="term" value="F:arginine-tRNA ligase activity"/>
    <property type="evidence" value="ECO:0007669"/>
    <property type="project" value="UniProtKB-UniRule"/>
</dbReference>
<dbReference type="Pfam" id="PF05746">
    <property type="entry name" value="DALR_1"/>
    <property type="match status" value="1"/>
</dbReference>
<dbReference type="InterPro" id="IPR009080">
    <property type="entry name" value="tRNAsynth_Ia_anticodon-bd"/>
</dbReference>
<feature type="short sequence motif" description="'HIGH' region" evidence="8">
    <location>
        <begin position="121"/>
        <end position="131"/>
    </location>
</feature>
<organism evidence="12 13">
    <name type="scientific">Sulfoacidibacillus ferrooxidans</name>
    <dbReference type="NCBI Taxonomy" id="2005001"/>
    <lineage>
        <taxon>Bacteria</taxon>
        <taxon>Bacillati</taxon>
        <taxon>Bacillota</taxon>
        <taxon>Bacilli</taxon>
        <taxon>Bacillales</taxon>
        <taxon>Alicyclobacillaceae</taxon>
        <taxon>Sulfoacidibacillus</taxon>
    </lineage>
</organism>
<dbReference type="SUPFAM" id="SSF52374">
    <property type="entry name" value="Nucleotidylyl transferase"/>
    <property type="match status" value="1"/>
</dbReference>
<comment type="similarity">
    <text evidence="1 8 9">Belongs to the class-I aminoacyl-tRNA synthetase family.</text>
</comment>
<dbReference type="FunFam" id="3.40.50.620:FF:000116">
    <property type="entry name" value="Arginine--tRNA ligase"/>
    <property type="match status" value="1"/>
</dbReference>
<keyword evidence="4 8" id="KW-0067">ATP-binding</keyword>
<dbReference type="AlphaFoldDB" id="A0A9X1V6W1"/>
<dbReference type="Pfam" id="PF03485">
    <property type="entry name" value="Arg_tRNA_synt_N"/>
    <property type="match status" value="1"/>
</dbReference>
<protein>
    <recommendedName>
        <fullName evidence="8">Arginine--tRNA ligase</fullName>
        <ecNumber evidence="8">6.1.1.19</ecNumber>
    </recommendedName>
    <alternativeName>
        <fullName evidence="8">Arginyl-tRNA synthetase</fullName>
        <shortName evidence="8">ArgRS</shortName>
    </alternativeName>
</protein>
<dbReference type="PANTHER" id="PTHR11956">
    <property type="entry name" value="ARGINYL-TRNA SYNTHETASE"/>
    <property type="match status" value="1"/>
</dbReference>
<evidence type="ECO:0000313" key="12">
    <source>
        <dbReference type="EMBL" id="MCI0182746.1"/>
    </source>
</evidence>
<comment type="caution">
    <text evidence="12">The sequence shown here is derived from an EMBL/GenBank/DDBJ whole genome shotgun (WGS) entry which is preliminary data.</text>
</comment>
<comment type="subunit">
    <text evidence="8">Monomer.</text>
</comment>
<dbReference type="NCBIfam" id="TIGR00456">
    <property type="entry name" value="argS"/>
    <property type="match status" value="1"/>
</dbReference>
<evidence type="ECO:0000259" key="10">
    <source>
        <dbReference type="SMART" id="SM00836"/>
    </source>
</evidence>
<gene>
    <name evidence="8 12" type="primary">argS</name>
    <name evidence="12" type="ORF">MM817_01015</name>
</gene>
<dbReference type="InterPro" id="IPR005148">
    <property type="entry name" value="Arg-tRNA-synth_N"/>
</dbReference>
<dbReference type="InterPro" id="IPR014729">
    <property type="entry name" value="Rossmann-like_a/b/a_fold"/>
</dbReference>
<dbReference type="CDD" id="cd07956">
    <property type="entry name" value="Anticodon_Ia_Arg"/>
    <property type="match status" value="1"/>
</dbReference>
<keyword evidence="6 8" id="KW-0030">Aminoacyl-tRNA synthetase</keyword>
<dbReference type="Gene3D" id="1.10.730.10">
    <property type="entry name" value="Isoleucyl-tRNA Synthetase, Domain 1"/>
    <property type="match status" value="1"/>
</dbReference>
<dbReference type="CDD" id="cd00671">
    <property type="entry name" value="ArgRS_core"/>
    <property type="match status" value="1"/>
</dbReference>
<evidence type="ECO:0000256" key="6">
    <source>
        <dbReference type="ARBA" id="ARBA00023146"/>
    </source>
</evidence>
<proteinExistence type="inferred from homology"/>
<keyword evidence="3 8" id="KW-0547">Nucleotide-binding</keyword>
<keyword evidence="8" id="KW-0963">Cytoplasm</keyword>
<dbReference type="EC" id="6.1.1.19" evidence="8"/>
<dbReference type="InterPro" id="IPR008909">
    <property type="entry name" value="DALR_anticod-bd"/>
</dbReference>
<sequence length="585" mass="65339">MYGINEWITKELAKHATIDLGSLVDWLETPPDPSLGDLALPCFRLAKEQKKSPQIIATELAQLFEQAPIIERAQAIGPYVNLHLDRTKAMAMWLDALAADRSFFTSTEGAGQVVAIDLSSPNIAKPFSMGHLRSTIIGTALANLAESSEYTVFRINHLGDWGTQFGKMIVAYHRYGDLDAIKQHPISELNQLYVRFHEEAKDHPELEDEARAAFKQLEDGDPKAHELWQWIVDVSLEEFNKTYSLLGTHFTHILGESFYNDKMDAVVTELEERHLLVVSDGAEVVSLDTFNLPPCLIRKSDGATLYATRDLAAALYRHKNLGASRLLYVVGGEQRLHFKQLFHVLELMGYAFAQNCEHVAFGLMKIDGKKMSTRKGQVVRLQDVLDEAIARAEAIISEKNPTLQNAAEVAKAIGVGAVIFNDLKTHRLHDIEFSLDQAVAFDGETGPYVQYTHARACSVLRKAGLLPETDSPAVSVAIHSVLAIEEHSKKDESIEQYANDATWQLAKQISQFPEMRQRALAESDPSLIAKQILDISQAFNRFYHDCPILTASSDVKSWRLALTDATRLTIRHALDLLGILHPEQI</sequence>
<feature type="domain" description="DALR anticodon binding" evidence="10">
    <location>
        <begin position="449"/>
        <end position="585"/>
    </location>
</feature>
<dbReference type="InterPro" id="IPR036695">
    <property type="entry name" value="Arg-tRNA-synth_N_sf"/>
</dbReference>
<dbReference type="InterPro" id="IPR035684">
    <property type="entry name" value="ArgRS_core"/>
</dbReference>
<feature type="domain" description="Arginyl tRNA synthetase N-terminal" evidence="11">
    <location>
        <begin position="10"/>
        <end position="84"/>
    </location>
</feature>